<dbReference type="InParanoid" id="A0A2P6NS24"/>
<feature type="region of interest" description="Disordered" evidence="1">
    <location>
        <begin position="1"/>
        <end position="24"/>
    </location>
</feature>
<dbReference type="EMBL" id="MDYQ01000027">
    <property type="protein sequence ID" value="PRP86720.1"/>
    <property type="molecule type" value="Genomic_DNA"/>
</dbReference>
<organism evidence="2 3">
    <name type="scientific">Planoprotostelium fungivorum</name>
    <dbReference type="NCBI Taxonomy" id="1890364"/>
    <lineage>
        <taxon>Eukaryota</taxon>
        <taxon>Amoebozoa</taxon>
        <taxon>Evosea</taxon>
        <taxon>Variosea</taxon>
        <taxon>Cavosteliida</taxon>
        <taxon>Cavosteliaceae</taxon>
        <taxon>Planoprotostelium</taxon>
    </lineage>
</organism>
<sequence>MVRRNRNCREKAEKTQRKSFPSFDPEISQDMHIEKQEALAIDYINRNGRSTDLHIVVKTCSFQIDINTGGVASLYTTPLNVELVYDSDPQKKVDAVKSTPIESVTHVNSHNGHRGSIEIKINVLSSQHEGAFFLIHLWLCDEAGKTHTVHSAPVKVVSKKSQAKKISERAAPNEPAAPIKTNNSSPEPIKQPTDDTSLSPPSAPTSNINELTQSIRRLEAQQAQLISLLGPTTKKNELKRGAPSSDVTFEPRPLVDDSIDDEFQMAFHTFMSTFRNISAEERPKKIRKLARHTTGSDREALDSFCSIYQSSVSSDQIVNLPSPVVLVSNWEYEDNLLDDFTKDDYSYYERDDTTTNDSSQDEEDVKPAELIQMLSFDNNQEMDNE</sequence>
<feature type="compositionally biased region" description="Polar residues" evidence="1">
    <location>
        <begin position="194"/>
        <end position="207"/>
    </location>
</feature>
<evidence type="ECO:0000256" key="1">
    <source>
        <dbReference type="SAM" id="MobiDB-lite"/>
    </source>
</evidence>
<dbReference type="Proteomes" id="UP000241769">
    <property type="component" value="Unassembled WGS sequence"/>
</dbReference>
<dbReference type="InterPro" id="IPR040430">
    <property type="entry name" value="CudA-like"/>
</dbReference>
<accession>A0A2P6NS24</accession>
<evidence type="ECO:0000313" key="2">
    <source>
        <dbReference type="EMBL" id="PRP86720.1"/>
    </source>
</evidence>
<evidence type="ECO:0000313" key="3">
    <source>
        <dbReference type="Proteomes" id="UP000241769"/>
    </source>
</evidence>
<keyword evidence="3" id="KW-1185">Reference proteome</keyword>
<comment type="caution">
    <text evidence="2">The sequence shown here is derived from an EMBL/GenBank/DDBJ whole genome shotgun (WGS) entry which is preliminary data.</text>
</comment>
<feature type="region of interest" description="Disordered" evidence="1">
    <location>
        <begin position="154"/>
        <end position="207"/>
    </location>
</feature>
<dbReference type="PANTHER" id="PTHR38092:SF2">
    <property type="entry name" value="GAE DOMAIN-CONTAINING PROTEIN"/>
    <property type="match status" value="1"/>
</dbReference>
<gene>
    <name evidence="2" type="ORF">PROFUN_02869</name>
</gene>
<protein>
    <submittedName>
        <fullName evidence="2">Uncharacterized protein</fullName>
    </submittedName>
</protein>
<name>A0A2P6NS24_9EUKA</name>
<reference evidence="2 3" key="1">
    <citation type="journal article" date="2018" name="Genome Biol. Evol.">
        <title>Multiple Roots of Fruiting Body Formation in Amoebozoa.</title>
        <authorList>
            <person name="Hillmann F."/>
            <person name="Forbes G."/>
            <person name="Novohradska S."/>
            <person name="Ferling I."/>
            <person name="Riege K."/>
            <person name="Groth M."/>
            <person name="Westermann M."/>
            <person name="Marz M."/>
            <person name="Spaller T."/>
            <person name="Winckler T."/>
            <person name="Schaap P."/>
            <person name="Glockner G."/>
        </authorList>
    </citation>
    <scope>NUCLEOTIDE SEQUENCE [LARGE SCALE GENOMIC DNA]</scope>
    <source>
        <strain evidence="2 3">Jena</strain>
    </source>
</reference>
<dbReference type="PANTHER" id="PTHR38092">
    <property type="entry name" value="REGULATOR CUDA, PUTATIVE-RELATED"/>
    <property type="match status" value="1"/>
</dbReference>
<feature type="compositionally biased region" description="Basic and acidic residues" evidence="1">
    <location>
        <begin position="7"/>
        <end position="16"/>
    </location>
</feature>
<dbReference type="AlphaFoldDB" id="A0A2P6NS24"/>
<proteinExistence type="predicted"/>
<dbReference type="OrthoDB" id="19587at2759"/>